<protein>
    <recommendedName>
        <fullName evidence="1">Copper-binding protein MbnP-like domain-containing protein</fullName>
    </recommendedName>
</protein>
<dbReference type="AlphaFoldDB" id="A0A916JKQ6"/>
<gene>
    <name evidence="2" type="ORF">CRYO30217_00757</name>
</gene>
<evidence type="ECO:0000313" key="3">
    <source>
        <dbReference type="Proteomes" id="UP000683507"/>
    </source>
</evidence>
<evidence type="ECO:0000313" key="2">
    <source>
        <dbReference type="EMBL" id="CAG5078752.1"/>
    </source>
</evidence>
<dbReference type="InterPro" id="IPR046863">
    <property type="entry name" value="MbnP-like_dom"/>
</dbReference>
<keyword evidence="3" id="KW-1185">Reference proteome</keyword>
<dbReference type="PROSITE" id="PS51257">
    <property type="entry name" value="PROKAR_LIPOPROTEIN"/>
    <property type="match status" value="1"/>
</dbReference>
<dbReference type="Proteomes" id="UP000683507">
    <property type="component" value="Chromosome"/>
</dbReference>
<name>A0A916JKQ6_9FLAO</name>
<dbReference type="Pfam" id="PF20243">
    <property type="entry name" value="MbnP"/>
    <property type="match status" value="1"/>
</dbReference>
<dbReference type="KEGG" id="ptan:CRYO30217_00757"/>
<organism evidence="2 3">
    <name type="scientific">Parvicella tangerina</name>
    <dbReference type="NCBI Taxonomy" id="2829795"/>
    <lineage>
        <taxon>Bacteria</taxon>
        <taxon>Pseudomonadati</taxon>
        <taxon>Bacteroidota</taxon>
        <taxon>Flavobacteriia</taxon>
        <taxon>Flavobacteriales</taxon>
        <taxon>Parvicellaceae</taxon>
        <taxon>Parvicella</taxon>
    </lineage>
</organism>
<proteinExistence type="predicted"/>
<evidence type="ECO:0000259" key="1">
    <source>
        <dbReference type="Pfam" id="PF20243"/>
    </source>
</evidence>
<sequence>MKTINIKNIVLLSSAVLLVGTSCKKGCTDPNALNYDDSAKKMDNSCEYEEESEESDINLKFYHELDGQSFAFNQNFTDDFGNMCTFTRAEMYISNPVYWDDQGGEIASPAEYILISPDETTYPLGTLPQDTHVHTMDLTIGVDSVANAGDPAGYSADHALAYQTPSMHWNWNSGYIFMAIEGHVDTSGNGLYEAGEDFIMHVGMNSMRREVVGLMAHFNTVEGQTHNIELDINWAELVAGINLKTDNSSHTMDNMSLAAAVANNAPNAITIHP</sequence>
<feature type="domain" description="Copper-binding protein MbnP-like" evidence="1">
    <location>
        <begin position="55"/>
        <end position="248"/>
    </location>
</feature>
<dbReference type="RefSeq" id="WP_258540981.1">
    <property type="nucleotide sequence ID" value="NZ_OU015584.1"/>
</dbReference>
<accession>A0A916JKQ6</accession>
<dbReference type="EMBL" id="OU015584">
    <property type="protein sequence ID" value="CAG5078752.1"/>
    <property type="molecule type" value="Genomic_DNA"/>
</dbReference>
<reference evidence="2" key="1">
    <citation type="submission" date="2021-04" db="EMBL/GenBank/DDBJ databases">
        <authorList>
            <person name="Rodrigo-Torres L."/>
            <person name="Arahal R. D."/>
            <person name="Lucena T."/>
        </authorList>
    </citation>
    <scope>NUCLEOTIDE SEQUENCE</scope>
    <source>
        <strain evidence="2">AS29M-1</strain>
    </source>
</reference>